<dbReference type="InterPro" id="IPR036093">
    <property type="entry name" value="NAC_dom_sf"/>
</dbReference>
<dbReference type="OrthoDB" id="1625833at2759"/>
<dbReference type="AlphaFoldDB" id="A0A6P6B1G6"/>
<feature type="compositionally biased region" description="Polar residues" evidence="6">
    <location>
        <begin position="306"/>
        <end position="324"/>
    </location>
</feature>
<evidence type="ECO:0000256" key="4">
    <source>
        <dbReference type="ARBA" id="ARBA00023163"/>
    </source>
</evidence>
<dbReference type="SUPFAM" id="SSF101941">
    <property type="entry name" value="NAC domain"/>
    <property type="match status" value="1"/>
</dbReference>
<dbReference type="KEGG" id="dzi:111314119"/>
<evidence type="ECO:0000256" key="1">
    <source>
        <dbReference type="ARBA" id="ARBA00004123"/>
    </source>
</evidence>
<dbReference type="GeneID" id="111314119"/>
<name>A0A6P6B1G6_DURZI</name>
<dbReference type="RefSeq" id="XP_022771012.1">
    <property type="nucleotide sequence ID" value="XM_022915277.1"/>
</dbReference>
<dbReference type="GO" id="GO:0005634">
    <property type="term" value="C:nucleus"/>
    <property type="evidence" value="ECO:0007669"/>
    <property type="project" value="UniProtKB-SubCell"/>
</dbReference>
<dbReference type="Gene3D" id="2.170.150.80">
    <property type="entry name" value="NAC domain"/>
    <property type="match status" value="1"/>
</dbReference>
<evidence type="ECO:0000313" key="10">
    <source>
        <dbReference type="RefSeq" id="XP_022771012.1"/>
    </source>
</evidence>
<protein>
    <submittedName>
        <fullName evidence="9 10">NAC domain-containing protein 26-like isoform X1</fullName>
    </submittedName>
</protein>
<reference evidence="9 10" key="1">
    <citation type="submission" date="2025-04" db="UniProtKB">
        <authorList>
            <consortium name="RefSeq"/>
        </authorList>
    </citation>
    <scope>IDENTIFICATION</scope>
    <source>
        <tissue evidence="9 10">Fruit stalk</tissue>
    </source>
</reference>
<evidence type="ECO:0000313" key="8">
    <source>
        <dbReference type="Proteomes" id="UP000515121"/>
    </source>
</evidence>
<dbReference type="InterPro" id="IPR003441">
    <property type="entry name" value="NAC-dom"/>
</dbReference>
<feature type="compositionally biased region" description="Low complexity" evidence="6">
    <location>
        <begin position="338"/>
        <end position="360"/>
    </location>
</feature>
<evidence type="ECO:0000256" key="5">
    <source>
        <dbReference type="ARBA" id="ARBA00023242"/>
    </source>
</evidence>
<dbReference type="GO" id="GO:0006355">
    <property type="term" value="P:regulation of DNA-templated transcription"/>
    <property type="evidence" value="ECO:0007669"/>
    <property type="project" value="InterPro"/>
</dbReference>
<proteinExistence type="predicted"/>
<dbReference type="PROSITE" id="PS51005">
    <property type="entry name" value="NAC"/>
    <property type="match status" value="1"/>
</dbReference>
<feature type="domain" description="NAC" evidence="7">
    <location>
        <begin position="8"/>
        <end position="139"/>
    </location>
</feature>
<dbReference type="RefSeq" id="XP_022770929.1">
    <property type="nucleotide sequence ID" value="XM_022915194.1"/>
</dbReference>
<evidence type="ECO:0000256" key="3">
    <source>
        <dbReference type="ARBA" id="ARBA00023125"/>
    </source>
</evidence>
<dbReference type="PANTHER" id="PTHR31989">
    <property type="entry name" value="NAC DOMAIN-CONTAINING PROTEIN 82-RELATED"/>
    <property type="match status" value="1"/>
</dbReference>
<keyword evidence="8" id="KW-1185">Reference proteome</keyword>
<dbReference type="Pfam" id="PF02365">
    <property type="entry name" value="NAM"/>
    <property type="match status" value="1"/>
</dbReference>
<dbReference type="Proteomes" id="UP000515121">
    <property type="component" value="Unplaced"/>
</dbReference>
<keyword evidence="3" id="KW-0238">DNA-binding</keyword>
<evidence type="ECO:0000256" key="2">
    <source>
        <dbReference type="ARBA" id="ARBA00023015"/>
    </source>
</evidence>
<keyword evidence="2" id="KW-0805">Transcription regulation</keyword>
<dbReference type="GO" id="GO:0003677">
    <property type="term" value="F:DNA binding"/>
    <property type="evidence" value="ECO:0007669"/>
    <property type="project" value="UniProtKB-KW"/>
</dbReference>
<accession>A0A6P6B1G6</accession>
<sequence>MASPAASPPANIGFTCTDEELFIVFDRLTGGSPLPSDVLDVNPYRYEPKDLPDDVWFLISSKENIDMKRGFWKTKEEACEVFSNSDIIGWRTTLEYYEGQVPHERKTEWVMQVFSMTRKSLCDDNEKKETSSLCRVFLVSSHEMHQKVSTAGIENETQNDLTQPPVLDANSSARIGSSSNPQVNMHNETEVLAVAERLPVQVPEHQVENLVEMDIFSRGQMDSFSSGDFLELQDLDSPASSSSSENSNAVGISWDECFDPMAFLQDLEDPILEKEDTGKRLNVSASNKSDEVVIVPATLGSVVSLKGSNSGSDEPSGSRNLNNKVTKHAKGNKRGEGPSSSSSSSHKPSTSSDSHSAAAGGETTAAFGVMKNLRKKYSCFMPF</sequence>
<keyword evidence="5" id="KW-0539">Nucleus</keyword>
<feature type="region of interest" description="Disordered" evidence="6">
    <location>
        <begin position="306"/>
        <end position="360"/>
    </location>
</feature>
<evidence type="ECO:0000256" key="6">
    <source>
        <dbReference type="SAM" id="MobiDB-lite"/>
    </source>
</evidence>
<feature type="region of interest" description="Disordered" evidence="6">
    <location>
        <begin position="148"/>
        <end position="183"/>
    </location>
</feature>
<keyword evidence="4" id="KW-0804">Transcription</keyword>
<organism evidence="8 10">
    <name type="scientific">Durio zibethinus</name>
    <name type="common">Durian</name>
    <dbReference type="NCBI Taxonomy" id="66656"/>
    <lineage>
        <taxon>Eukaryota</taxon>
        <taxon>Viridiplantae</taxon>
        <taxon>Streptophyta</taxon>
        <taxon>Embryophyta</taxon>
        <taxon>Tracheophyta</taxon>
        <taxon>Spermatophyta</taxon>
        <taxon>Magnoliopsida</taxon>
        <taxon>eudicotyledons</taxon>
        <taxon>Gunneridae</taxon>
        <taxon>Pentapetalae</taxon>
        <taxon>rosids</taxon>
        <taxon>malvids</taxon>
        <taxon>Malvales</taxon>
        <taxon>Malvaceae</taxon>
        <taxon>Helicteroideae</taxon>
        <taxon>Durio</taxon>
    </lineage>
</organism>
<comment type="subcellular location">
    <subcellularLocation>
        <location evidence="1">Nucleus</location>
    </subcellularLocation>
</comment>
<evidence type="ECO:0000313" key="9">
    <source>
        <dbReference type="RefSeq" id="XP_022770929.1"/>
    </source>
</evidence>
<evidence type="ECO:0000259" key="7">
    <source>
        <dbReference type="PROSITE" id="PS51005"/>
    </source>
</evidence>
<gene>
    <name evidence="9 10" type="primary">LOC111314119</name>
</gene>
<feature type="compositionally biased region" description="Polar residues" evidence="6">
    <location>
        <begin position="169"/>
        <end position="183"/>
    </location>
</feature>